<name>K2GAQ8_9BACT</name>
<gene>
    <name evidence="1" type="ORF">ACD_3C00236G0001</name>
</gene>
<feature type="non-terminal residue" evidence="1">
    <location>
        <position position="1"/>
    </location>
</feature>
<dbReference type="EMBL" id="AMFJ01000510">
    <property type="protein sequence ID" value="EKE27239.1"/>
    <property type="molecule type" value="Genomic_DNA"/>
</dbReference>
<protein>
    <submittedName>
        <fullName evidence="1">Uncharacterized protein</fullName>
    </submittedName>
</protein>
<sequence>EVANVLEKKLKSYISSKKPKVF</sequence>
<organism evidence="1">
    <name type="scientific">uncultured bacterium</name>
    <name type="common">gcode 4</name>
    <dbReference type="NCBI Taxonomy" id="1234023"/>
    <lineage>
        <taxon>Bacteria</taxon>
        <taxon>environmental samples</taxon>
    </lineage>
</organism>
<reference evidence="1" key="1">
    <citation type="journal article" date="2012" name="Science">
        <title>Fermentation, hydrogen, and sulfur metabolism in multiple uncultivated bacterial phyla.</title>
        <authorList>
            <person name="Wrighton K.C."/>
            <person name="Thomas B.C."/>
            <person name="Sharon I."/>
            <person name="Miller C.S."/>
            <person name="Castelle C.J."/>
            <person name="VerBerkmoes N.C."/>
            <person name="Wilkins M.J."/>
            <person name="Hettich R.L."/>
            <person name="Lipton M.S."/>
            <person name="Williams K.H."/>
            <person name="Long P.E."/>
            <person name="Banfield J.F."/>
        </authorList>
    </citation>
    <scope>NUCLEOTIDE SEQUENCE [LARGE SCALE GENOMIC DNA]</scope>
</reference>
<evidence type="ECO:0000313" key="1">
    <source>
        <dbReference type="EMBL" id="EKE27239.1"/>
    </source>
</evidence>
<accession>K2GAQ8</accession>
<dbReference type="AlphaFoldDB" id="K2GAQ8"/>
<comment type="caution">
    <text evidence="1">The sequence shown here is derived from an EMBL/GenBank/DDBJ whole genome shotgun (WGS) entry which is preliminary data.</text>
</comment>
<proteinExistence type="predicted"/>